<dbReference type="AlphaFoldDB" id="A0A7V7UCE2"/>
<dbReference type="Gene3D" id="3.40.50.720">
    <property type="entry name" value="NAD(P)-binding Rossmann-like Domain"/>
    <property type="match status" value="1"/>
</dbReference>
<dbReference type="SUPFAM" id="SSF51735">
    <property type="entry name" value="NAD(P)-binding Rossmann-fold domains"/>
    <property type="match status" value="1"/>
</dbReference>
<protein>
    <submittedName>
        <fullName evidence="3">Dipicolinate synthase subunit DpsA</fullName>
    </submittedName>
</protein>
<evidence type="ECO:0000313" key="4">
    <source>
        <dbReference type="Proteomes" id="UP000461768"/>
    </source>
</evidence>
<evidence type="ECO:0000259" key="1">
    <source>
        <dbReference type="Pfam" id="PF01488"/>
    </source>
</evidence>
<dbReference type="Pfam" id="PF16924">
    <property type="entry name" value="DpaA_N"/>
    <property type="match status" value="1"/>
</dbReference>
<reference evidence="3 4" key="2">
    <citation type="submission" date="2020-02" db="EMBL/GenBank/DDBJ databases">
        <title>Candidatus Galacturonibacter soehngenii shows hetero-acetogenic catabolism of galacturonic acid but lacks a canonical carbon monoxide dehydrogenase/acetyl-CoA synthase complex.</title>
        <authorList>
            <person name="Diender M."/>
            <person name="Stouten G.R."/>
            <person name="Petersen J.F."/>
            <person name="Nielsen P.H."/>
            <person name="Dueholm M.S."/>
            <person name="Pronk J.T."/>
            <person name="Van Loosdrecht M.C.M."/>
        </authorList>
    </citation>
    <scope>NUCLEOTIDE SEQUENCE [LARGE SCALE GENOMIC DNA]</scope>
    <source>
        <strain evidence="3">GalUA</strain>
    </source>
</reference>
<feature type="domain" description="Dipicolinate synthase subunit A N-terminal" evidence="2">
    <location>
        <begin position="7"/>
        <end position="121"/>
    </location>
</feature>
<dbReference type="EMBL" id="WAGX01000004">
    <property type="protein sequence ID" value="KAB1439595.1"/>
    <property type="molecule type" value="Genomic_DNA"/>
</dbReference>
<proteinExistence type="predicted"/>
<evidence type="ECO:0000259" key="2">
    <source>
        <dbReference type="Pfam" id="PF16924"/>
    </source>
</evidence>
<dbReference type="Pfam" id="PF01488">
    <property type="entry name" value="Shikimate_DH"/>
    <property type="match status" value="1"/>
</dbReference>
<dbReference type="RefSeq" id="WP_151142251.1">
    <property type="nucleotide sequence ID" value="NZ_WAGX01000004.1"/>
</dbReference>
<comment type="caution">
    <text evidence="3">The sequence shown here is derived from an EMBL/GenBank/DDBJ whole genome shotgun (WGS) entry which is preliminary data.</text>
</comment>
<dbReference type="OrthoDB" id="8840764at2"/>
<organism evidence="3 4">
    <name type="scientific">Candidatus Galacturonatibacter soehngenii</name>
    <dbReference type="NCBI Taxonomy" id="2307010"/>
    <lineage>
        <taxon>Bacteria</taxon>
        <taxon>Bacillati</taxon>
        <taxon>Bacillota</taxon>
        <taxon>Clostridia</taxon>
        <taxon>Lachnospirales</taxon>
        <taxon>Lachnospiraceae</taxon>
        <taxon>Candidatus Galacturonatibacter</taxon>
    </lineage>
</organism>
<name>A0A7V7UCE2_9FIRM</name>
<dbReference type="InterPro" id="IPR006151">
    <property type="entry name" value="Shikm_DH/Glu-tRNA_Rdtase"/>
</dbReference>
<dbReference type="InterPro" id="IPR031629">
    <property type="entry name" value="DpaA_N"/>
</dbReference>
<keyword evidence="4" id="KW-1185">Reference proteome</keyword>
<reference evidence="3 4" key="1">
    <citation type="submission" date="2019-09" db="EMBL/GenBank/DDBJ databases">
        <authorList>
            <person name="Valk L.C."/>
        </authorList>
    </citation>
    <scope>NUCLEOTIDE SEQUENCE [LARGE SCALE GENOMIC DNA]</scope>
    <source>
        <strain evidence="3">GalUA</strain>
    </source>
</reference>
<gene>
    <name evidence="3" type="primary">dpsA</name>
    <name evidence="3" type="ORF">F7O84_04160</name>
</gene>
<sequence>MSMNKNIAVIGGDKRQVHMCMLLASQGFSVISLGVESDFANTKNVAVADSLEEVMNSSNLIIGPIPFSRDGIHIFSNTEVNIRLEEFVSFIQDNHTILGGNINTLIIDAVENKNAKYFDFMKDDDIAVKNAVATAEGTILEAIRLSDINLSESECLVLGYGRCAKVLVNRLKALNAKVTIAVRSKEQINQARNDGLSALFLNEAPAHLKQFDFIFNSIPAMIITLAWLMACKKEVVIIDIASKPGGTDFEECKRLGIQAVLALGLPGRYAPKTSAKILIDSIGHLLPR</sequence>
<feature type="domain" description="Quinate/shikimate 5-dehydrogenase/glutamyl-tRNA reductase" evidence="1">
    <location>
        <begin position="149"/>
        <end position="241"/>
    </location>
</feature>
<dbReference type="NCBIfam" id="NF006162">
    <property type="entry name" value="PRK08306.1"/>
    <property type="match status" value="1"/>
</dbReference>
<evidence type="ECO:0000313" key="3">
    <source>
        <dbReference type="EMBL" id="KAB1439595.1"/>
    </source>
</evidence>
<dbReference type="Proteomes" id="UP000461768">
    <property type="component" value="Unassembled WGS sequence"/>
</dbReference>
<accession>A0A7V7UCE2</accession>
<dbReference type="InterPro" id="IPR036291">
    <property type="entry name" value="NAD(P)-bd_dom_sf"/>
</dbReference>